<name>A0A8H7RKE1_9FUNG</name>
<accession>A0A8H7RKE1</accession>
<comment type="caution">
    <text evidence="1">The sequence shown here is derived from an EMBL/GenBank/DDBJ whole genome shotgun (WGS) entry which is preliminary data.</text>
</comment>
<reference evidence="1 2" key="1">
    <citation type="submission" date="2020-12" db="EMBL/GenBank/DDBJ databases">
        <title>Metabolic potential, ecology and presence of endohyphal bacteria is reflected in genomic diversity of Mucoromycotina.</title>
        <authorList>
            <person name="Muszewska A."/>
            <person name="Okrasinska A."/>
            <person name="Steczkiewicz K."/>
            <person name="Drgas O."/>
            <person name="Orlowska M."/>
            <person name="Perlinska-Lenart U."/>
            <person name="Aleksandrzak-Piekarczyk T."/>
            <person name="Szatraj K."/>
            <person name="Zielenkiewicz U."/>
            <person name="Pilsyk S."/>
            <person name="Malc E."/>
            <person name="Mieczkowski P."/>
            <person name="Kruszewska J.S."/>
            <person name="Biernat P."/>
            <person name="Pawlowska J."/>
        </authorList>
    </citation>
    <scope>NUCLEOTIDE SEQUENCE [LARGE SCALE GENOMIC DNA]</scope>
    <source>
        <strain evidence="1 2">CBS 142.35</strain>
    </source>
</reference>
<dbReference type="AlphaFoldDB" id="A0A8H7RKE1"/>
<organism evidence="1 2">
    <name type="scientific">Circinella minor</name>
    <dbReference type="NCBI Taxonomy" id="1195481"/>
    <lineage>
        <taxon>Eukaryota</taxon>
        <taxon>Fungi</taxon>
        <taxon>Fungi incertae sedis</taxon>
        <taxon>Mucoromycota</taxon>
        <taxon>Mucoromycotina</taxon>
        <taxon>Mucoromycetes</taxon>
        <taxon>Mucorales</taxon>
        <taxon>Lichtheimiaceae</taxon>
        <taxon>Circinella</taxon>
    </lineage>
</organism>
<proteinExistence type="predicted"/>
<keyword evidence="2" id="KW-1185">Reference proteome</keyword>
<dbReference type="OrthoDB" id="2295047at2759"/>
<gene>
    <name evidence="1" type="ORF">INT45_014153</name>
</gene>
<sequence>MPTIGERNAARAQRNMDRNAVIQQDNRRNTALQIEDRIRELETRNTVLESRVEAMGNVIARQALAQQQEVQLQLAVSQNPDTVMMDGTVHDNRIQSSDNVSGAIRNHNTALASEGFRWNETYRSVYNRATKASILAYIEGFRQHAIQEKRKTSNQRNTCRHAKRDRRLKAFHLHQARIQECYPGAEALLQVRYMSEEETDDKYEGEVGKHVVVWQPQWRNEKANEFLWHLDQLAPPSDATRLVKRFGGVRVAVLSGEEEEKLGGWIAV</sequence>
<evidence type="ECO:0000313" key="1">
    <source>
        <dbReference type="EMBL" id="KAG2212025.1"/>
    </source>
</evidence>
<protein>
    <submittedName>
        <fullName evidence="1">Uncharacterized protein</fullName>
    </submittedName>
</protein>
<dbReference type="EMBL" id="JAEPRB010000793">
    <property type="protein sequence ID" value="KAG2212025.1"/>
    <property type="molecule type" value="Genomic_DNA"/>
</dbReference>
<evidence type="ECO:0000313" key="2">
    <source>
        <dbReference type="Proteomes" id="UP000646827"/>
    </source>
</evidence>
<dbReference type="Proteomes" id="UP000646827">
    <property type="component" value="Unassembled WGS sequence"/>
</dbReference>